<dbReference type="InterPro" id="IPR013216">
    <property type="entry name" value="Methyltransf_11"/>
</dbReference>
<comment type="caution">
    <text evidence="2">The sequence shown here is derived from an EMBL/GenBank/DDBJ whole genome shotgun (WGS) entry which is preliminary data.</text>
</comment>
<dbReference type="EMBL" id="BAAAQQ010000013">
    <property type="protein sequence ID" value="GAA2129466.1"/>
    <property type="molecule type" value="Genomic_DNA"/>
</dbReference>
<organism evidence="2 3">
    <name type="scientific">Nocardioides bigeumensis</name>
    <dbReference type="NCBI Taxonomy" id="433657"/>
    <lineage>
        <taxon>Bacteria</taxon>
        <taxon>Bacillati</taxon>
        <taxon>Actinomycetota</taxon>
        <taxon>Actinomycetes</taxon>
        <taxon>Propionibacteriales</taxon>
        <taxon>Nocardioidaceae</taxon>
        <taxon>Nocardioides</taxon>
    </lineage>
</organism>
<dbReference type="SUPFAM" id="SSF53335">
    <property type="entry name" value="S-adenosyl-L-methionine-dependent methyltransferases"/>
    <property type="match status" value="1"/>
</dbReference>
<keyword evidence="3" id="KW-1185">Reference proteome</keyword>
<proteinExistence type="predicted"/>
<dbReference type="CDD" id="cd02440">
    <property type="entry name" value="AdoMet_MTases"/>
    <property type="match status" value="1"/>
</dbReference>
<accession>A0ABN2YM10</accession>
<sequence length="227" mass="25649">MIERSDDPGAGLRRLYAHRFESVEGQRTDLWRVLCDDFFSRWVPADSTVLDVAAGHCEFVNNIRAARRIAVDLNPDVVTRAASGVEAHVCRSDAMDMLPDASVDRVFISNFFEHVPREVIVSTLDEVRRVLRPDGRLLVLQPNVRYCGKDYWMFFDHITPVDDRALVEAFHATGFDVELNIPRFLPYTTKSRLPSGAGLVRLYLKVPLAWRVLGAQAFLVAKPVVAP</sequence>
<dbReference type="InterPro" id="IPR029063">
    <property type="entry name" value="SAM-dependent_MTases_sf"/>
</dbReference>
<dbReference type="PANTHER" id="PTHR42912:SF93">
    <property type="entry name" value="N6-ADENOSINE-METHYLTRANSFERASE TMT1A"/>
    <property type="match status" value="1"/>
</dbReference>
<name>A0ABN2YM10_9ACTN</name>
<feature type="domain" description="Methyltransferase type 11" evidence="1">
    <location>
        <begin position="50"/>
        <end position="139"/>
    </location>
</feature>
<evidence type="ECO:0000313" key="2">
    <source>
        <dbReference type="EMBL" id="GAA2129466.1"/>
    </source>
</evidence>
<dbReference type="RefSeq" id="WP_344304711.1">
    <property type="nucleotide sequence ID" value="NZ_BAAAQQ010000013.1"/>
</dbReference>
<dbReference type="Proteomes" id="UP001500575">
    <property type="component" value="Unassembled WGS sequence"/>
</dbReference>
<gene>
    <name evidence="2" type="ORF">GCM10009843_31090</name>
</gene>
<evidence type="ECO:0000313" key="3">
    <source>
        <dbReference type="Proteomes" id="UP001500575"/>
    </source>
</evidence>
<protein>
    <recommendedName>
        <fullName evidence="1">Methyltransferase type 11 domain-containing protein</fullName>
    </recommendedName>
</protein>
<evidence type="ECO:0000259" key="1">
    <source>
        <dbReference type="Pfam" id="PF08241"/>
    </source>
</evidence>
<dbReference type="Pfam" id="PF08241">
    <property type="entry name" value="Methyltransf_11"/>
    <property type="match status" value="1"/>
</dbReference>
<reference evidence="2 3" key="1">
    <citation type="journal article" date="2019" name="Int. J. Syst. Evol. Microbiol.">
        <title>The Global Catalogue of Microorganisms (GCM) 10K type strain sequencing project: providing services to taxonomists for standard genome sequencing and annotation.</title>
        <authorList>
            <consortium name="The Broad Institute Genomics Platform"/>
            <consortium name="The Broad Institute Genome Sequencing Center for Infectious Disease"/>
            <person name="Wu L."/>
            <person name="Ma J."/>
        </authorList>
    </citation>
    <scope>NUCLEOTIDE SEQUENCE [LARGE SCALE GENOMIC DNA]</scope>
    <source>
        <strain evidence="2 3">JCM 16021</strain>
    </source>
</reference>
<dbReference type="Gene3D" id="3.40.50.150">
    <property type="entry name" value="Vaccinia Virus protein VP39"/>
    <property type="match status" value="1"/>
</dbReference>
<dbReference type="InterPro" id="IPR050508">
    <property type="entry name" value="Methyltransf_Superfamily"/>
</dbReference>
<dbReference type="PANTHER" id="PTHR42912">
    <property type="entry name" value="METHYLTRANSFERASE"/>
    <property type="match status" value="1"/>
</dbReference>